<dbReference type="SUPFAM" id="SSF46689">
    <property type="entry name" value="Homeodomain-like"/>
    <property type="match status" value="1"/>
</dbReference>
<dbReference type="PANTHER" id="PTHR30055:SF223">
    <property type="entry name" value="HTH-TYPE TRANSCRIPTIONAL REGULATOR UIDR"/>
    <property type="match status" value="1"/>
</dbReference>
<dbReference type="RefSeq" id="WP_133733065.1">
    <property type="nucleotide sequence ID" value="NZ_CP140255.1"/>
</dbReference>
<dbReference type="EMBL" id="CP140255">
    <property type="protein sequence ID" value="WQH13665.1"/>
    <property type="molecule type" value="Genomic_DNA"/>
</dbReference>
<reference evidence="4 5" key="1">
    <citation type="submission" date="2023-11" db="EMBL/GenBank/DDBJ databases">
        <title>MicrobeMod: A computational toolkit for identifying prokaryotic methylation and restriction-modification with nanopore sequencing.</title>
        <authorList>
            <person name="Crits-Christoph A."/>
            <person name="Kang S.C."/>
            <person name="Lee H."/>
            <person name="Ostrov N."/>
        </authorList>
    </citation>
    <scope>NUCLEOTIDE SEQUENCE [LARGE SCALE GENOMIC DNA]</scope>
    <source>
        <strain evidence="4 5">ATCC BAA-805</strain>
    </source>
</reference>
<sequence>MQGKSGETKTRRLSKAERRHQLLDTAITIVREEGADSLTLGHLAKRAGISKPVAYEHFGTRSTLLIELYRSIDAEQANALRAALTTGERGFAETADVLASTYIHCYADTSGEWHAVGAALAGSEEKEAVYQELLDGYVQLFAAVLKPHSALPLETLKQRCIGLIGAGEALSSAMVRGKCSEAEAAQTFAALIQSGLR</sequence>
<evidence type="ECO:0000313" key="4">
    <source>
        <dbReference type="EMBL" id="WQH13665.1"/>
    </source>
</evidence>
<dbReference type="PRINTS" id="PR00455">
    <property type="entry name" value="HTHTETR"/>
</dbReference>
<organism evidence="4 5">
    <name type="scientific">Vreelandella neptunia</name>
    <dbReference type="NCBI Taxonomy" id="115551"/>
    <lineage>
        <taxon>Bacteria</taxon>
        <taxon>Pseudomonadati</taxon>
        <taxon>Pseudomonadota</taxon>
        <taxon>Gammaproteobacteria</taxon>
        <taxon>Oceanospirillales</taxon>
        <taxon>Halomonadaceae</taxon>
        <taxon>Vreelandella</taxon>
    </lineage>
</organism>
<accession>A0ABZ0YNF1</accession>
<dbReference type="Proteomes" id="UP001324794">
    <property type="component" value="Chromosome"/>
</dbReference>
<dbReference type="PANTHER" id="PTHR30055">
    <property type="entry name" value="HTH-TYPE TRANSCRIPTIONAL REGULATOR RUTR"/>
    <property type="match status" value="1"/>
</dbReference>
<dbReference type="PROSITE" id="PS50977">
    <property type="entry name" value="HTH_TETR_2"/>
    <property type="match status" value="1"/>
</dbReference>
<feature type="DNA-binding region" description="H-T-H motif" evidence="2">
    <location>
        <begin position="39"/>
        <end position="58"/>
    </location>
</feature>
<gene>
    <name evidence="4" type="ORF">SR894_03775</name>
</gene>
<protein>
    <submittedName>
        <fullName evidence="4">TetR/AcrR family transcriptional regulator</fullName>
    </submittedName>
</protein>
<proteinExistence type="predicted"/>
<dbReference type="InterPro" id="IPR009057">
    <property type="entry name" value="Homeodomain-like_sf"/>
</dbReference>
<evidence type="ECO:0000259" key="3">
    <source>
        <dbReference type="PROSITE" id="PS50977"/>
    </source>
</evidence>
<dbReference type="InterPro" id="IPR050109">
    <property type="entry name" value="HTH-type_TetR-like_transc_reg"/>
</dbReference>
<evidence type="ECO:0000256" key="1">
    <source>
        <dbReference type="ARBA" id="ARBA00023125"/>
    </source>
</evidence>
<keyword evidence="1 2" id="KW-0238">DNA-binding</keyword>
<feature type="domain" description="HTH tetR-type" evidence="3">
    <location>
        <begin position="16"/>
        <end position="76"/>
    </location>
</feature>
<evidence type="ECO:0000313" key="5">
    <source>
        <dbReference type="Proteomes" id="UP001324794"/>
    </source>
</evidence>
<name>A0ABZ0YNF1_9GAMM</name>
<keyword evidence="5" id="KW-1185">Reference proteome</keyword>
<dbReference type="InterPro" id="IPR001647">
    <property type="entry name" value="HTH_TetR"/>
</dbReference>
<evidence type="ECO:0000256" key="2">
    <source>
        <dbReference type="PROSITE-ProRule" id="PRU00335"/>
    </source>
</evidence>
<dbReference type="Gene3D" id="1.10.357.10">
    <property type="entry name" value="Tetracycline Repressor, domain 2"/>
    <property type="match status" value="1"/>
</dbReference>
<dbReference type="Pfam" id="PF00440">
    <property type="entry name" value="TetR_N"/>
    <property type="match status" value="1"/>
</dbReference>